<evidence type="ECO:0000256" key="5">
    <source>
        <dbReference type="SAM" id="Phobius"/>
    </source>
</evidence>
<comment type="subcellular location">
    <subcellularLocation>
        <location evidence="1">Membrane</location>
    </subcellularLocation>
</comment>
<protein>
    <recommendedName>
        <fullName evidence="8">MAPEG-domain-containing protein</fullName>
    </recommendedName>
</protein>
<gene>
    <name evidence="6" type="ORF">K491DRAFT_699041</name>
</gene>
<dbReference type="Gene3D" id="1.20.120.550">
    <property type="entry name" value="Membrane associated eicosanoid/glutathione metabolism-like domain"/>
    <property type="match status" value="1"/>
</dbReference>
<evidence type="ECO:0008006" key="8">
    <source>
        <dbReference type="Google" id="ProtNLM"/>
    </source>
</evidence>
<evidence type="ECO:0000256" key="4">
    <source>
        <dbReference type="ARBA" id="ARBA00023136"/>
    </source>
</evidence>
<sequence>MSSTNYSLYTIPIAYVIGMVPRLFSIRTYSAASKKTFPYKRPRTLLSLVQNDQSLDRATKNKILYAEAAHANSMENIAIFAAAVGTANAVGVDKEWVNAISAAYVVLRFIYNHVYIFQDSLPILARTAVHHSAAFAVMTLFVLAGNEVNRK</sequence>
<keyword evidence="2 5" id="KW-0812">Transmembrane</keyword>
<dbReference type="GO" id="GO:0016020">
    <property type="term" value="C:membrane"/>
    <property type="evidence" value="ECO:0007669"/>
    <property type="project" value="UniProtKB-SubCell"/>
</dbReference>
<keyword evidence="7" id="KW-1185">Reference proteome</keyword>
<organism evidence="6 7">
    <name type="scientific">Lophiostoma macrostomum CBS 122681</name>
    <dbReference type="NCBI Taxonomy" id="1314788"/>
    <lineage>
        <taxon>Eukaryota</taxon>
        <taxon>Fungi</taxon>
        <taxon>Dikarya</taxon>
        <taxon>Ascomycota</taxon>
        <taxon>Pezizomycotina</taxon>
        <taxon>Dothideomycetes</taxon>
        <taxon>Pleosporomycetidae</taxon>
        <taxon>Pleosporales</taxon>
        <taxon>Lophiostomataceae</taxon>
        <taxon>Lophiostoma</taxon>
    </lineage>
</organism>
<dbReference type="InterPro" id="IPR001129">
    <property type="entry name" value="Membr-assoc_MAPEG"/>
</dbReference>
<name>A0A6A6SMV1_9PLEO</name>
<evidence type="ECO:0000256" key="1">
    <source>
        <dbReference type="ARBA" id="ARBA00004370"/>
    </source>
</evidence>
<keyword evidence="4 5" id="KW-0472">Membrane</keyword>
<dbReference type="SUPFAM" id="SSF161084">
    <property type="entry name" value="MAPEG domain-like"/>
    <property type="match status" value="1"/>
</dbReference>
<feature type="transmembrane region" description="Helical" evidence="5">
    <location>
        <begin position="96"/>
        <end position="117"/>
    </location>
</feature>
<dbReference type="AlphaFoldDB" id="A0A6A6SMV1"/>
<accession>A0A6A6SMV1</accession>
<dbReference type="Pfam" id="PF01124">
    <property type="entry name" value="MAPEG"/>
    <property type="match status" value="1"/>
</dbReference>
<evidence type="ECO:0000256" key="3">
    <source>
        <dbReference type="ARBA" id="ARBA00022989"/>
    </source>
</evidence>
<keyword evidence="3 5" id="KW-1133">Transmembrane helix</keyword>
<dbReference type="PANTHER" id="PTHR35371">
    <property type="entry name" value="INNER MEMBRANE PROTEIN"/>
    <property type="match status" value="1"/>
</dbReference>
<feature type="transmembrane region" description="Helical" evidence="5">
    <location>
        <begin position="123"/>
        <end position="144"/>
    </location>
</feature>
<evidence type="ECO:0000313" key="7">
    <source>
        <dbReference type="Proteomes" id="UP000799324"/>
    </source>
</evidence>
<dbReference type="OrthoDB" id="2122304at2759"/>
<evidence type="ECO:0000313" key="6">
    <source>
        <dbReference type="EMBL" id="KAF2648287.1"/>
    </source>
</evidence>
<proteinExistence type="predicted"/>
<reference evidence="6" key="1">
    <citation type="journal article" date="2020" name="Stud. Mycol.">
        <title>101 Dothideomycetes genomes: a test case for predicting lifestyles and emergence of pathogens.</title>
        <authorList>
            <person name="Haridas S."/>
            <person name="Albert R."/>
            <person name="Binder M."/>
            <person name="Bloem J."/>
            <person name="Labutti K."/>
            <person name="Salamov A."/>
            <person name="Andreopoulos B."/>
            <person name="Baker S."/>
            <person name="Barry K."/>
            <person name="Bills G."/>
            <person name="Bluhm B."/>
            <person name="Cannon C."/>
            <person name="Castanera R."/>
            <person name="Culley D."/>
            <person name="Daum C."/>
            <person name="Ezra D."/>
            <person name="Gonzalez J."/>
            <person name="Henrissat B."/>
            <person name="Kuo A."/>
            <person name="Liang C."/>
            <person name="Lipzen A."/>
            <person name="Lutzoni F."/>
            <person name="Magnuson J."/>
            <person name="Mondo S."/>
            <person name="Nolan M."/>
            <person name="Ohm R."/>
            <person name="Pangilinan J."/>
            <person name="Park H.-J."/>
            <person name="Ramirez L."/>
            <person name="Alfaro M."/>
            <person name="Sun H."/>
            <person name="Tritt A."/>
            <person name="Yoshinaga Y."/>
            <person name="Zwiers L.-H."/>
            <person name="Turgeon B."/>
            <person name="Goodwin S."/>
            <person name="Spatafora J."/>
            <person name="Crous P."/>
            <person name="Grigoriev I."/>
        </authorList>
    </citation>
    <scope>NUCLEOTIDE SEQUENCE</scope>
    <source>
        <strain evidence="6">CBS 122681</strain>
    </source>
</reference>
<dbReference type="PANTHER" id="PTHR35371:SF1">
    <property type="entry name" value="BLR7753 PROTEIN"/>
    <property type="match status" value="1"/>
</dbReference>
<evidence type="ECO:0000256" key="2">
    <source>
        <dbReference type="ARBA" id="ARBA00022692"/>
    </source>
</evidence>
<dbReference type="Proteomes" id="UP000799324">
    <property type="component" value="Unassembled WGS sequence"/>
</dbReference>
<dbReference type="InterPro" id="IPR023352">
    <property type="entry name" value="MAPEG-like_dom_sf"/>
</dbReference>
<feature type="transmembrane region" description="Helical" evidence="5">
    <location>
        <begin position="6"/>
        <end position="25"/>
    </location>
</feature>
<dbReference type="EMBL" id="MU004547">
    <property type="protein sequence ID" value="KAF2648287.1"/>
    <property type="molecule type" value="Genomic_DNA"/>
</dbReference>